<evidence type="ECO:0000313" key="1">
    <source>
        <dbReference type="EMBL" id="KKK84666.1"/>
    </source>
</evidence>
<reference evidence="1" key="1">
    <citation type="journal article" date="2015" name="Nature">
        <title>Complex archaea that bridge the gap between prokaryotes and eukaryotes.</title>
        <authorList>
            <person name="Spang A."/>
            <person name="Saw J.H."/>
            <person name="Jorgensen S.L."/>
            <person name="Zaremba-Niedzwiedzka K."/>
            <person name="Martijn J."/>
            <person name="Lind A.E."/>
            <person name="van Eijk R."/>
            <person name="Schleper C."/>
            <person name="Guy L."/>
            <person name="Ettema T.J."/>
        </authorList>
    </citation>
    <scope>NUCLEOTIDE SEQUENCE</scope>
</reference>
<proteinExistence type="predicted"/>
<comment type="caution">
    <text evidence="1">The sequence shown here is derived from an EMBL/GenBank/DDBJ whole genome shotgun (WGS) entry which is preliminary data.</text>
</comment>
<name>A0A0F9BJU1_9ZZZZ</name>
<feature type="non-terminal residue" evidence="1">
    <location>
        <position position="41"/>
    </location>
</feature>
<accession>A0A0F9BJU1</accession>
<organism evidence="1">
    <name type="scientific">marine sediment metagenome</name>
    <dbReference type="NCBI Taxonomy" id="412755"/>
    <lineage>
        <taxon>unclassified sequences</taxon>
        <taxon>metagenomes</taxon>
        <taxon>ecological metagenomes</taxon>
    </lineage>
</organism>
<protein>
    <submittedName>
        <fullName evidence="1">Uncharacterized protein</fullName>
    </submittedName>
</protein>
<gene>
    <name evidence="1" type="ORF">LCGC14_2781040</name>
</gene>
<dbReference type="AlphaFoldDB" id="A0A0F9BJU1"/>
<sequence>MTRLGAPPRADLKVGPYEVCLPAWRDGMRRLLILFPSIIPR</sequence>
<dbReference type="EMBL" id="LAZR01051668">
    <property type="protein sequence ID" value="KKK84666.1"/>
    <property type="molecule type" value="Genomic_DNA"/>
</dbReference>